<dbReference type="HOGENOM" id="CLU_036176_1_3_9"/>
<keyword evidence="2" id="KW-0175">Coiled coil</keyword>
<gene>
    <name evidence="3" type="ordered locus">Desor_4285</name>
</gene>
<dbReference type="InterPro" id="IPR038404">
    <property type="entry name" value="TRAP_DctP_sf"/>
</dbReference>
<evidence type="ECO:0000313" key="3">
    <source>
        <dbReference type="EMBL" id="AET69716.1"/>
    </source>
</evidence>
<dbReference type="SUPFAM" id="SSF53850">
    <property type="entry name" value="Periplasmic binding protein-like II"/>
    <property type="match status" value="1"/>
</dbReference>
<dbReference type="eggNOG" id="COG1638">
    <property type="taxonomic scope" value="Bacteria"/>
</dbReference>
<dbReference type="RefSeq" id="WP_014186523.1">
    <property type="nucleotide sequence ID" value="NC_016584.1"/>
</dbReference>
<dbReference type="PANTHER" id="PTHR33376">
    <property type="match status" value="1"/>
</dbReference>
<dbReference type="InterPro" id="IPR018389">
    <property type="entry name" value="DctP_fam"/>
</dbReference>
<dbReference type="InterPro" id="IPR004682">
    <property type="entry name" value="TRAP_DctP"/>
</dbReference>
<dbReference type="Gene3D" id="3.40.190.170">
    <property type="entry name" value="Bacterial extracellular solute-binding protein, family 7"/>
    <property type="match status" value="1"/>
</dbReference>
<evidence type="ECO:0000256" key="2">
    <source>
        <dbReference type="SAM" id="Coils"/>
    </source>
</evidence>
<dbReference type="KEGG" id="dor:Desor_4285"/>
<dbReference type="GO" id="GO:0055085">
    <property type="term" value="P:transmembrane transport"/>
    <property type="evidence" value="ECO:0007669"/>
    <property type="project" value="InterPro"/>
</dbReference>
<dbReference type="NCBIfam" id="TIGR00787">
    <property type="entry name" value="dctP"/>
    <property type="match status" value="1"/>
</dbReference>
<dbReference type="PIRSF" id="PIRSF006470">
    <property type="entry name" value="DctB"/>
    <property type="match status" value="1"/>
</dbReference>
<name>G7WIZ1_DESOD</name>
<reference evidence="4" key="1">
    <citation type="submission" date="2011-11" db="EMBL/GenBank/DDBJ databases">
        <title>Complete sequence of Desulfosporosinus orientis DSM 765.</title>
        <authorList>
            <person name="Lucas S."/>
            <person name="Han J."/>
            <person name="Lapidus A."/>
            <person name="Cheng J.-F."/>
            <person name="Goodwin L."/>
            <person name="Pitluck S."/>
            <person name="Peters L."/>
            <person name="Ovchinnikova G."/>
            <person name="Teshima H."/>
            <person name="Detter J.C."/>
            <person name="Han C."/>
            <person name="Tapia R."/>
            <person name="Land M."/>
            <person name="Hauser L."/>
            <person name="Kyrpides N."/>
            <person name="Ivanova N."/>
            <person name="Pagani I."/>
            <person name="Pester M."/>
            <person name="Spring S."/>
            <person name="Ollivier B."/>
            <person name="Rattei T."/>
            <person name="Klenk H.-P."/>
            <person name="Wagner M."/>
            <person name="Loy A."/>
            <person name="Woyke T."/>
        </authorList>
    </citation>
    <scope>NUCLEOTIDE SEQUENCE [LARGE SCALE GENOMIC DNA]</scope>
    <source>
        <strain evidence="4">ATCC 19365 / DSM 765 / NCIMB 8382 / VKM B-1628</strain>
    </source>
</reference>
<feature type="coiled-coil region" evidence="2">
    <location>
        <begin position="264"/>
        <end position="291"/>
    </location>
</feature>
<organism evidence="3 4">
    <name type="scientific">Desulfosporosinus orientis (strain ATCC 19365 / DSM 765 / NCIMB 8382 / VKM B-1628 / Singapore I)</name>
    <name type="common">Desulfotomaculum orientis</name>
    <dbReference type="NCBI Taxonomy" id="768706"/>
    <lineage>
        <taxon>Bacteria</taxon>
        <taxon>Bacillati</taxon>
        <taxon>Bacillota</taxon>
        <taxon>Clostridia</taxon>
        <taxon>Eubacteriales</taxon>
        <taxon>Desulfitobacteriaceae</taxon>
        <taxon>Desulfosporosinus</taxon>
    </lineage>
</organism>
<keyword evidence="4" id="KW-1185">Reference proteome</keyword>
<sequence length="340" mass="37667">MFSKRKKGISWLLLGVLVLMLGVTGCGGEKPAASTGSDQTITIKVGHVLAPDHPYTIGLKKFGELVEQKTQGKVKVEVFHSSQLGNERDMIEALQLGTQQMALVSTAPLASFTKEFLVFDLPFIFNDSQSAHKVLDGEIGQGILNSLESQGIIGLSYWENGFRHVTNNTRPINKPEDLKGLKIRLMENPIHMDTFRTMGADPTPMAFGELFTALQQGTIDGQENPIPIIWTSKFYEVQKQLSLTGHFYAAAPLLVSKTFFDGLAPEYQNAIKEASIEARDYERDLIAQQETEFLGKLKDQGVNVIEVDKSLFKEAVKPVYSKYEGEIGKDLIDKVISAQQ</sequence>
<dbReference type="EMBL" id="CP003108">
    <property type="protein sequence ID" value="AET69716.1"/>
    <property type="molecule type" value="Genomic_DNA"/>
</dbReference>
<dbReference type="STRING" id="768706.Desor_4285"/>
<dbReference type="GO" id="GO:0030288">
    <property type="term" value="C:outer membrane-bounded periplasmic space"/>
    <property type="evidence" value="ECO:0007669"/>
    <property type="project" value="InterPro"/>
</dbReference>
<dbReference type="NCBIfam" id="NF037995">
    <property type="entry name" value="TRAP_S1"/>
    <property type="match status" value="1"/>
</dbReference>
<dbReference type="PATRIC" id="fig|768706.3.peg.4347"/>
<keyword evidence="1" id="KW-0732">Signal</keyword>
<dbReference type="AlphaFoldDB" id="G7WIZ1"/>
<accession>G7WIZ1</accession>
<dbReference type="Proteomes" id="UP000006346">
    <property type="component" value="Chromosome"/>
</dbReference>
<reference evidence="3 4" key="2">
    <citation type="journal article" date="2012" name="J. Bacteriol.">
        <title>Complete genome sequences of Desulfosporosinus orientis DSM765T, Desulfosporosinus youngiae DSM17734T, Desulfosporosinus meridiei DSM13257T, and Desulfosporosinus acidiphilus DSM22704T.</title>
        <authorList>
            <person name="Pester M."/>
            <person name="Brambilla E."/>
            <person name="Alazard D."/>
            <person name="Rattei T."/>
            <person name="Weinmaier T."/>
            <person name="Han J."/>
            <person name="Lucas S."/>
            <person name="Lapidus A."/>
            <person name="Cheng J.F."/>
            <person name="Goodwin L."/>
            <person name="Pitluck S."/>
            <person name="Peters L."/>
            <person name="Ovchinnikova G."/>
            <person name="Teshima H."/>
            <person name="Detter J.C."/>
            <person name="Han C.S."/>
            <person name="Tapia R."/>
            <person name="Land M.L."/>
            <person name="Hauser L."/>
            <person name="Kyrpides N.C."/>
            <person name="Ivanova N.N."/>
            <person name="Pagani I."/>
            <person name="Huntmann M."/>
            <person name="Wei C.L."/>
            <person name="Davenport K.W."/>
            <person name="Daligault H."/>
            <person name="Chain P.S."/>
            <person name="Chen A."/>
            <person name="Mavromatis K."/>
            <person name="Markowitz V."/>
            <person name="Szeto E."/>
            <person name="Mikhailova N."/>
            <person name="Pati A."/>
            <person name="Wagner M."/>
            <person name="Woyke T."/>
            <person name="Ollivier B."/>
            <person name="Klenk H.P."/>
            <person name="Spring S."/>
            <person name="Loy A."/>
        </authorList>
    </citation>
    <scope>NUCLEOTIDE SEQUENCE [LARGE SCALE GENOMIC DNA]</scope>
    <source>
        <strain evidence="4">ATCC 19365 / DSM 765 / NCIMB 8382 / VKM B-1628</strain>
    </source>
</reference>
<protein>
    <submittedName>
        <fullName evidence="3">Tripartite ATP-independent periplasmic transporter solute receptor, DctP family</fullName>
    </submittedName>
</protein>
<dbReference type="PANTHER" id="PTHR33376:SF18">
    <property type="entry name" value="2,3-DIKETO-L-GULONATE-BINDING PERIPLASMIC PROTEIN YIAO"/>
    <property type="match status" value="1"/>
</dbReference>
<dbReference type="PROSITE" id="PS51257">
    <property type="entry name" value="PROKAR_LIPOPROTEIN"/>
    <property type="match status" value="1"/>
</dbReference>
<dbReference type="CDD" id="cd13675">
    <property type="entry name" value="PBP2_TRAP_SBP_like_5"/>
    <property type="match status" value="1"/>
</dbReference>
<proteinExistence type="predicted"/>
<keyword evidence="3" id="KW-0675">Receptor</keyword>
<dbReference type="GO" id="GO:0030246">
    <property type="term" value="F:carbohydrate binding"/>
    <property type="evidence" value="ECO:0007669"/>
    <property type="project" value="TreeGrafter"/>
</dbReference>
<dbReference type="Pfam" id="PF03480">
    <property type="entry name" value="DctP"/>
    <property type="match status" value="1"/>
</dbReference>
<evidence type="ECO:0000256" key="1">
    <source>
        <dbReference type="ARBA" id="ARBA00022729"/>
    </source>
</evidence>
<evidence type="ECO:0000313" key="4">
    <source>
        <dbReference type="Proteomes" id="UP000006346"/>
    </source>
</evidence>